<dbReference type="Proteomes" id="UP000594638">
    <property type="component" value="Unassembled WGS sequence"/>
</dbReference>
<sequence>MGSCVSVHKSRKLSALKLHLSMRSKNDKSVAPSPVKEKPAEVTGGEILIANLALKSQWSPASPTTPFRDSGSKGETFFDSQPWLESDCEDDFYSVKGDFTPSRGSTPVHHSFAVGTPPVNRTIVLEGTPGTVLPESPSEKKKRLSELFQERLRVDHDIDEQNTADNKNGVAAKTKAEATNSILPPKSASGTPCASGADSGYSSERTPNAALITAEDKSMKSAECCIPVFCSNRSFNERKKKMSPAHSVK</sequence>
<dbReference type="PANTHER" id="PTHR34280">
    <property type="entry name" value="OS01G0920100 PROTEIN"/>
    <property type="match status" value="1"/>
</dbReference>
<dbReference type="InterPro" id="IPR038947">
    <property type="entry name" value="At3g27210-like"/>
</dbReference>
<dbReference type="PANTHER" id="PTHR34280:SF2">
    <property type="entry name" value="OS01G0920100 PROTEIN"/>
    <property type="match status" value="1"/>
</dbReference>
<evidence type="ECO:0000313" key="3">
    <source>
        <dbReference type="Proteomes" id="UP000594638"/>
    </source>
</evidence>
<feature type="region of interest" description="Disordered" evidence="1">
    <location>
        <begin position="161"/>
        <end position="205"/>
    </location>
</feature>
<proteinExistence type="predicted"/>
<dbReference type="AlphaFoldDB" id="A0A8S0PRR5"/>
<accession>A0A8S0PRR5</accession>
<reference evidence="2 3" key="1">
    <citation type="submission" date="2019-12" db="EMBL/GenBank/DDBJ databases">
        <authorList>
            <person name="Alioto T."/>
            <person name="Alioto T."/>
            <person name="Gomez Garrido J."/>
        </authorList>
    </citation>
    <scope>NUCLEOTIDE SEQUENCE [LARGE SCALE GENOMIC DNA]</scope>
</reference>
<protein>
    <submittedName>
        <fullName evidence="2">Uncharacterized protein</fullName>
    </submittedName>
</protein>
<evidence type="ECO:0000256" key="1">
    <source>
        <dbReference type="SAM" id="MobiDB-lite"/>
    </source>
</evidence>
<evidence type="ECO:0000313" key="2">
    <source>
        <dbReference type="EMBL" id="CAA2954023.1"/>
    </source>
</evidence>
<organism evidence="2 3">
    <name type="scientific">Olea europaea subsp. europaea</name>
    <dbReference type="NCBI Taxonomy" id="158383"/>
    <lineage>
        <taxon>Eukaryota</taxon>
        <taxon>Viridiplantae</taxon>
        <taxon>Streptophyta</taxon>
        <taxon>Embryophyta</taxon>
        <taxon>Tracheophyta</taxon>
        <taxon>Spermatophyta</taxon>
        <taxon>Magnoliopsida</taxon>
        <taxon>eudicotyledons</taxon>
        <taxon>Gunneridae</taxon>
        <taxon>Pentapetalae</taxon>
        <taxon>asterids</taxon>
        <taxon>lamiids</taxon>
        <taxon>Lamiales</taxon>
        <taxon>Oleaceae</taxon>
        <taxon>Oleeae</taxon>
        <taxon>Olea</taxon>
    </lineage>
</organism>
<keyword evidence="3" id="KW-1185">Reference proteome</keyword>
<dbReference type="Gramene" id="OE9A110632T1">
    <property type="protein sequence ID" value="OE9A110632C1"/>
    <property type="gene ID" value="OE9A110632"/>
</dbReference>
<feature type="compositionally biased region" description="Polar residues" evidence="1">
    <location>
        <begin position="177"/>
        <end position="192"/>
    </location>
</feature>
<dbReference type="OrthoDB" id="1925325at2759"/>
<comment type="caution">
    <text evidence="2">The sequence shown here is derived from an EMBL/GenBank/DDBJ whole genome shotgun (WGS) entry which is preliminary data.</text>
</comment>
<name>A0A8S0PRR5_OLEEU</name>
<gene>
    <name evidence="2" type="ORF">OLEA9_A110632</name>
</gene>
<dbReference type="EMBL" id="CACTIH010000104">
    <property type="protein sequence ID" value="CAA2954023.1"/>
    <property type="molecule type" value="Genomic_DNA"/>
</dbReference>